<accession>A0A7K1TEY5</accession>
<sequence length="250" mass="27987">MKYLLFSVLVAFTSPVWGQTTSGRNESALQTFFSSPETVLPRLYEAAIAHSGEIERLDATRDVANVDVKLAKKRSLNMLAVTTSYNYGTLPYFATAETSSTPTYQVNPFNLGARAQYSTGFNVVAPFDVLFGRRATIQRQELVLNQVAGQRKAKESEIRQTVILQYQQLTLAKAMLQHYQDALQSASISRKIADKRFKEGEIQVDEQMAAMDFYGKALLAHEEALNKYQTSQLLLEDLIGMPINNLMLGK</sequence>
<evidence type="ECO:0000256" key="1">
    <source>
        <dbReference type="ARBA" id="ARBA00007613"/>
    </source>
</evidence>
<dbReference type="SUPFAM" id="SSF56954">
    <property type="entry name" value="Outer membrane efflux proteins (OEP)"/>
    <property type="match status" value="1"/>
</dbReference>
<dbReference type="Gene3D" id="1.20.1600.10">
    <property type="entry name" value="Outer membrane efflux proteins (OEP)"/>
    <property type="match status" value="1"/>
</dbReference>
<keyword evidence="3" id="KW-1185">Reference proteome</keyword>
<reference evidence="2 3" key="1">
    <citation type="submission" date="2019-12" db="EMBL/GenBank/DDBJ databases">
        <title>Hymenobacter sp. HMF4947 Genome sequencing and assembly.</title>
        <authorList>
            <person name="Kang H."/>
            <person name="Cha I."/>
            <person name="Kim H."/>
            <person name="Joh K."/>
        </authorList>
    </citation>
    <scope>NUCLEOTIDE SEQUENCE [LARGE SCALE GENOMIC DNA]</scope>
    <source>
        <strain evidence="2 3">HMF4947</strain>
    </source>
</reference>
<dbReference type="GO" id="GO:0015562">
    <property type="term" value="F:efflux transmembrane transporter activity"/>
    <property type="evidence" value="ECO:0007669"/>
    <property type="project" value="InterPro"/>
</dbReference>
<name>A0A7K1TEY5_9BACT</name>
<evidence type="ECO:0008006" key="4">
    <source>
        <dbReference type="Google" id="ProtNLM"/>
    </source>
</evidence>
<dbReference type="Pfam" id="PF02321">
    <property type="entry name" value="OEP"/>
    <property type="match status" value="1"/>
</dbReference>
<organism evidence="2 3">
    <name type="scientific">Hymenobacter ginkgonis</name>
    <dbReference type="NCBI Taxonomy" id="2682976"/>
    <lineage>
        <taxon>Bacteria</taxon>
        <taxon>Pseudomonadati</taxon>
        <taxon>Bacteroidota</taxon>
        <taxon>Cytophagia</taxon>
        <taxon>Cytophagales</taxon>
        <taxon>Hymenobacteraceae</taxon>
        <taxon>Hymenobacter</taxon>
    </lineage>
</organism>
<protein>
    <recommendedName>
        <fullName evidence="4">TolC family protein</fullName>
    </recommendedName>
</protein>
<comment type="caution">
    <text evidence="2">The sequence shown here is derived from an EMBL/GenBank/DDBJ whole genome shotgun (WGS) entry which is preliminary data.</text>
</comment>
<dbReference type="InterPro" id="IPR003423">
    <property type="entry name" value="OMP_efflux"/>
</dbReference>
<dbReference type="AlphaFoldDB" id="A0A7K1TEY5"/>
<dbReference type="Proteomes" id="UP000441336">
    <property type="component" value="Unassembled WGS sequence"/>
</dbReference>
<evidence type="ECO:0000313" key="2">
    <source>
        <dbReference type="EMBL" id="MVN76976.1"/>
    </source>
</evidence>
<gene>
    <name evidence="2" type="ORF">GO988_11630</name>
</gene>
<dbReference type="EMBL" id="WQKZ01000003">
    <property type="protein sequence ID" value="MVN76976.1"/>
    <property type="molecule type" value="Genomic_DNA"/>
</dbReference>
<evidence type="ECO:0000313" key="3">
    <source>
        <dbReference type="Proteomes" id="UP000441336"/>
    </source>
</evidence>
<proteinExistence type="inferred from homology"/>
<comment type="similarity">
    <text evidence="1">Belongs to the outer membrane factor (OMF) (TC 1.B.17) family.</text>
</comment>